<feature type="non-terminal residue" evidence="1">
    <location>
        <position position="63"/>
    </location>
</feature>
<dbReference type="InterPro" id="IPR036691">
    <property type="entry name" value="Endo/exonu/phosph_ase_sf"/>
</dbReference>
<dbReference type="OMA" id="LRITIWP"/>
<feature type="non-terminal residue" evidence="1">
    <location>
        <position position="1"/>
    </location>
</feature>
<dbReference type="SUPFAM" id="SSF56219">
    <property type="entry name" value="DNase I-like"/>
    <property type="match status" value="1"/>
</dbReference>
<evidence type="ECO:0008006" key="3">
    <source>
        <dbReference type="Google" id="ProtNLM"/>
    </source>
</evidence>
<dbReference type="AlphaFoldDB" id="E2B0U5"/>
<reference evidence="1 2" key="1">
    <citation type="journal article" date="2010" name="Science">
        <title>Genomic comparison of the ants Camponotus floridanus and Harpegnathos saltator.</title>
        <authorList>
            <person name="Bonasio R."/>
            <person name="Zhang G."/>
            <person name="Ye C."/>
            <person name="Mutti N.S."/>
            <person name="Fang X."/>
            <person name="Qin N."/>
            <person name="Donahue G."/>
            <person name="Yang P."/>
            <person name="Li Q."/>
            <person name="Li C."/>
            <person name="Zhang P."/>
            <person name="Huang Z."/>
            <person name="Berger S.L."/>
            <person name="Reinberg D."/>
            <person name="Wang J."/>
            <person name="Liebig J."/>
        </authorList>
    </citation>
    <scope>NUCLEOTIDE SEQUENCE [LARGE SCALE GENOMIC DNA]</scope>
    <source>
        <strain evidence="2">C129</strain>
    </source>
</reference>
<gene>
    <name evidence="1" type="ORF">EAG_10551</name>
</gene>
<protein>
    <recommendedName>
        <fullName evidence="3">Endonuclease/exonuclease/phosphatase domain-containing protein</fullName>
    </recommendedName>
</protein>
<sequence>EKLYVLRITIWPFNISLINAHAETEEKDEVTKESCYQRLKQAYDETPSNDIKIIIGDFNTKIR</sequence>
<proteinExistence type="predicted"/>
<evidence type="ECO:0000313" key="1">
    <source>
        <dbReference type="EMBL" id="EFN60695.1"/>
    </source>
</evidence>
<dbReference type="STRING" id="104421.E2B0U5"/>
<dbReference type="EMBL" id="GL444690">
    <property type="protein sequence ID" value="EFN60695.1"/>
    <property type="molecule type" value="Genomic_DNA"/>
</dbReference>
<accession>E2B0U5</accession>
<organism evidence="2">
    <name type="scientific">Camponotus floridanus</name>
    <name type="common">Florida carpenter ant</name>
    <dbReference type="NCBI Taxonomy" id="104421"/>
    <lineage>
        <taxon>Eukaryota</taxon>
        <taxon>Metazoa</taxon>
        <taxon>Ecdysozoa</taxon>
        <taxon>Arthropoda</taxon>
        <taxon>Hexapoda</taxon>
        <taxon>Insecta</taxon>
        <taxon>Pterygota</taxon>
        <taxon>Neoptera</taxon>
        <taxon>Endopterygota</taxon>
        <taxon>Hymenoptera</taxon>
        <taxon>Apocrita</taxon>
        <taxon>Aculeata</taxon>
        <taxon>Formicoidea</taxon>
        <taxon>Formicidae</taxon>
        <taxon>Formicinae</taxon>
        <taxon>Camponotus</taxon>
    </lineage>
</organism>
<name>E2B0U5_CAMFO</name>
<dbReference type="Proteomes" id="UP000000311">
    <property type="component" value="Unassembled WGS sequence"/>
</dbReference>
<evidence type="ECO:0000313" key="2">
    <source>
        <dbReference type="Proteomes" id="UP000000311"/>
    </source>
</evidence>
<dbReference type="InParanoid" id="E2B0U5"/>
<keyword evidence="2" id="KW-1185">Reference proteome</keyword>